<dbReference type="SMART" id="SM00382">
    <property type="entry name" value="AAA"/>
    <property type="match status" value="1"/>
</dbReference>
<dbReference type="PANTHER" id="PTHR22683">
    <property type="entry name" value="SPORULATION PROTEIN RELATED"/>
    <property type="match status" value="1"/>
</dbReference>
<keyword evidence="4" id="KW-0132">Cell division</keyword>
<evidence type="ECO:0000313" key="18">
    <source>
        <dbReference type="EMBL" id="TMQ52928.1"/>
    </source>
</evidence>
<evidence type="ECO:0000256" key="12">
    <source>
        <dbReference type="ARBA" id="ARBA00023306"/>
    </source>
</evidence>
<protein>
    <submittedName>
        <fullName evidence="18">DNA translocase FtsK</fullName>
    </submittedName>
</protein>
<keyword evidence="12" id="KW-0131">Cell cycle</keyword>
<evidence type="ECO:0000256" key="15">
    <source>
        <dbReference type="SAM" id="MobiDB-lite"/>
    </source>
</evidence>
<evidence type="ECO:0000256" key="6">
    <source>
        <dbReference type="ARBA" id="ARBA00022741"/>
    </source>
</evidence>
<evidence type="ECO:0000259" key="17">
    <source>
        <dbReference type="PROSITE" id="PS50901"/>
    </source>
</evidence>
<evidence type="ECO:0000256" key="13">
    <source>
        <dbReference type="ARBA" id="ARBA00025923"/>
    </source>
</evidence>
<comment type="caution">
    <text evidence="18">The sequence shown here is derived from an EMBL/GenBank/DDBJ whole genome shotgun (WGS) entry which is preliminary data.</text>
</comment>
<feature type="region of interest" description="Disordered" evidence="15">
    <location>
        <begin position="190"/>
        <end position="286"/>
    </location>
</feature>
<keyword evidence="9 16" id="KW-1133">Transmembrane helix</keyword>
<keyword evidence="11 16" id="KW-0472">Membrane</keyword>
<dbReference type="InterPro" id="IPR027417">
    <property type="entry name" value="P-loop_NTPase"/>
</dbReference>
<dbReference type="SUPFAM" id="SSF52540">
    <property type="entry name" value="P-loop containing nucleoside triphosphate hydrolases"/>
    <property type="match status" value="1"/>
</dbReference>
<keyword evidence="8 14" id="KW-0067">ATP-binding</keyword>
<accession>A0A538SNH0</accession>
<evidence type="ECO:0000256" key="9">
    <source>
        <dbReference type="ARBA" id="ARBA00022989"/>
    </source>
</evidence>
<dbReference type="Proteomes" id="UP000319829">
    <property type="component" value="Unassembled WGS sequence"/>
</dbReference>
<dbReference type="InterPro" id="IPR050206">
    <property type="entry name" value="FtsK/SpoIIIE/SftA"/>
</dbReference>
<dbReference type="CDD" id="cd01127">
    <property type="entry name" value="TrwB_TraG_TraD_VirD4"/>
    <property type="match status" value="1"/>
</dbReference>
<dbReference type="InterPro" id="IPR018541">
    <property type="entry name" value="Ftsk_gamma"/>
</dbReference>
<dbReference type="GO" id="GO:0007059">
    <property type="term" value="P:chromosome segregation"/>
    <property type="evidence" value="ECO:0007669"/>
    <property type="project" value="UniProtKB-KW"/>
</dbReference>
<dbReference type="SUPFAM" id="SSF46785">
    <property type="entry name" value="Winged helix' DNA-binding domain"/>
    <property type="match status" value="1"/>
</dbReference>
<dbReference type="InterPro" id="IPR002543">
    <property type="entry name" value="FtsK_dom"/>
</dbReference>
<dbReference type="Gene3D" id="3.30.980.40">
    <property type="match status" value="1"/>
</dbReference>
<dbReference type="GO" id="GO:0005886">
    <property type="term" value="C:plasma membrane"/>
    <property type="evidence" value="ECO:0007669"/>
    <property type="project" value="UniProtKB-SubCell"/>
</dbReference>
<reference evidence="18 19" key="1">
    <citation type="journal article" date="2019" name="Nat. Microbiol.">
        <title>Mediterranean grassland soil C-N compound turnover is dependent on rainfall and depth, and is mediated by genomically divergent microorganisms.</title>
        <authorList>
            <person name="Diamond S."/>
            <person name="Andeer P.F."/>
            <person name="Li Z."/>
            <person name="Crits-Christoph A."/>
            <person name="Burstein D."/>
            <person name="Anantharaman K."/>
            <person name="Lane K.R."/>
            <person name="Thomas B.C."/>
            <person name="Pan C."/>
            <person name="Northen T.R."/>
            <person name="Banfield J.F."/>
        </authorList>
    </citation>
    <scope>NUCLEOTIDE SEQUENCE [LARGE SCALE GENOMIC DNA]</scope>
    <source>
        <strain evidence="18">WS_4</strain>
    </source>
</reference>
<evidence type="ECO:0000256" key="7">
    <source>
        <dbReference type="ARBA" id="ARBA00022829"/>
    </source>
</evidence>
<feature type="transmembrane region" description="Helical" evidence="16">
    <location>
        <begin position="97"/>
        <end position="118"/>
    </location>
</feature>
<dbReference type="Pfam" id="PF09397">
    <property type="entry name" value="FtsK_gamma"/>
    <property type="match status" value="1"/>
</dbReference>
<dbReference type="EMBL" id="VBOU01000092">
    <property type="protein sequence ID" value="TMQ52928.1"/>
    <property type="molecule type" value="Genomic_DNA"/>
</dbReference>
<sequence>MWLLGRLSVRRKFQILGLCLLSIGAFLALALVTRDARDQTSELLGTGAVRNQGGVLGALLSGSLVSWLGIVGAWAVPLALVAWGWNRLRLKPALETGIRTALGVIGLFFLLGFLHLVMSGNRPISGALGEFVGLTAARILGKIGGELALGTGLVVVGVIGFEIGSSPAVRQAIQGAFGALVAPFRRGKAQGKARGESRDLDESEPAASPFSTARGRKPPVIEEEEIASAWGAGREKPRPPSGPRIVSRRDAEGRGEPLSIPFPPPAPKGTPLAAPSLRGSGAGGGHGAGAGIEAGLKLGPIAVPEAELPSIELLDRYETTRQTVHEEELLELSRVLERTLADFDVEGKVSEVHPGPVITLFEYEPAPGMKVNQIINRQDDLALALKAQRIRIVAPIPGKAAVGIEIPNRVKATVSLREIISSAPFQDTADALPLALGKDVAGAPFATSLERMPHLLIAGATGSGKSVCINTLIMSLLYTRTPAELRFILIDPKMLELTPFNGIPHLRMPVVTDPKKAAQALRFCVKEMERRYQMLARHGARNVEAYNRLNLDPLQVEEPKLPYIVVVVDELADLMALLPTEIEEPIGRLAQMARAVGIHLILATQRPSVDVITGMIKANFPSRIAFQVASRTDSRVILDMNGAESLLGHGDCLYLPAGKPEPYRIHGAFVSGEEIERVVEFLKSQGRPVVADDSALEQVRVPESDADDELYEEAMRLVVLHQQASTSMLQRRLKVGYSRAARLLDLLEERGVVGPSEGAKGREVLVTEQELADRAHEAPPGVGTNA</sequence>
<dbReference type="InterPro" id="IPR025199">
    <property type="entry name" value="FtsK_4TM"/>
</dbReference>
<evidence type="ECO:0000256" key="16">
    <source>
        <dbReference type="SAM" id="Phobius"/>
    </source>
</evidence>
<evidence type="ECO:0000256" key="14">
    <source>
        <dbReference type="PROSITE-ProRule" id="PRU00289"/>
    </source>
</evidence>
<feature type="domain" description="FtsK" evidence="17">
    <location>
        <begin position="442"/>
        <end position="635"/>
    </location>
</feature>
<dbReference type="Pfam" id="PF01580">
    <property type="entry name" value="FtsK_SpoIIIE"/>
    <property type="match status" value="1"/>
</dbReference>
<feature type="binding site" evidence="14">
    <location>
        <begin position="459"/>
        <end position="466"/>
    </location>
    <ligand>
        <name>ATP</name>
        <dbReference type="ChEBI" id="CHEBI:30616"/>
    </ligand>
</feature>
<dbReference type="GO" id="GO:0003677">
    <property type="term" value="F:DNA binding"/>
    <property type="evidence" value="ECO:0007669"/>
    <property type="project" value="UniProtKB-KW"/>
</dbReference>
<dbReference type="Pfam" id="PF13491">
    <property type="entry name" value="FtsK_4TM"/>
    <property type="match status" value="1"/>
</dbReference>
<organism evidence="18 19">
    <name type="scientific">Eiseniibacteriota bacterium</name>
    <dbReference type="NCBI Taxonomy" id="2212470"/>
    <lineage>
        <taxon>Bacteria</taxon>
        <taxon>Candidatus Eiseniibacteriota</taxon>
    </lineage>
</organism>
<evidence type="ECO:0000256" key="1">
    <source>
        <dbReference type="ARBA" id="ARBA00004651"/>
    </source>
</evidence>
<name>A0A538SNH0_UNCEI</name>
<evidence type="ECO:0000256" key="11">
    <source>
        <dbReference type="ARBA" id="ARBA00023136"/>
    </source>
</evidence>
<dbReference type="PANTHER" id="PTHR22683:SF41">
    <property type="entry name" value="DNA TRANSLOCASE FTSK"/>
    <property type="match status" value="1"/>
</dbReference>
<comment type="similarity">
    <text evidence="2">Belongs to the FtsK/SpoIIIE/SftA family.</text>
</comment>
<dbReference type="GO" id="GO:0051301">
    <property type="term" value="P:cell division"/>
    <property type="evidence" value="ECO:0007669"/>
    <property type="project" value="UniProtKB-KW"/>
</dbReference>
<feature type="transmembrane region" description="Helical" evidence="16">
    <location>
        <begin position="64"/>
        <end position="85"/>
    </location>
</feature>
<dbReference type="Gene3D" id="3.40.50.300">
    <property type="entry name" value="P-loop containing nucleotide triphosphate hydrolases"/>
    <property type="match status" value="1"/>
</dbReference>
<dbReference type="InterPro" id="IPR003593">
    <property type="entry name" value="AAA+_ATPase"/>
</dbReference>
<dbReference type="GO" id="GO:0005524">
    <property type="term" value="F:ATP binding"/>
    <property type="evidence" value="ECO:0007669"/>
    <property type="project" value="UniProtKB-UniRule"/>
</dbReference>
<dbReference type="InterPro" id="IPR041027">
    <property type="entry name" value="FtsK_alpha"/>
</dbReference>
<evidence type="ECO:0000256" key="10">
    <source>
        <dbReference type="ARBA" id="ARBA00023125"/>
    </source>
</evidence>
<dbReference type="PROSITE" id="PS50901">
    <property type="entry name" value="FTSK"/>
    <property type="match status" value="1"/>
</dbReference>
<dbReference type="SMART" id="SM00843">
    <property type="entry name" value="Ftsk_gamma"/>
    <property type="match status" value="1"/>
</dbReference>
<evidence type="ECO:0000256" key="2">
    <source>
        <dbReference type="ARBA" id="ARBA00006474"/>
    </source>
</evidence>
<keyword evidence="3" id="KW-1003">Cell membrane</keyword>
<dbReference type="AlphaFoldDB" id="A0A538SNH0"/>
<dbReference type="InterPro" id="IPR036388">
    <property type="entry name" value="WH-like_DNA-bd_sf"/>
</dbReference>
<keyword evidence="5 16" id="KW-0812">Transmembrane</keyword>
<keyword evidence="10" id="KW-0238">DNA-binding</keyword>
<comment type="subunit">
    <text evidence="13">Homohexamer. Forms a ring that surrounds DNA.</text>
</comment>
<dbReference type="Pfam" id="PF17854">
    <property type="entry name" value="FtsK_alpha"/>
    <property type="match status" value="1"/>
</dbReference>
<comment type="subcellular location">
    <subcellularLocation>
        <location evidence="1">Cell membrane</location>
        <topology evidence="1">Multi-pass membrane protein</topology>
    </subcellularLocation>
</comment>
<evidence type="ECO:0000256" key="5">
    <source>
        <dbReference type="ARBA" id="ARBA00022692"/>
    </source>
</evidence>
<evidence type="ECO:0000313" key="19">
    <source>
        <dbReference type="Proteomes" id="UP000319829"/>
    </source>
</evidence>
<keyword evidence="6 14" id="KW-0547">Nucleotide-binding</keyword>
<evidence type="ECO:0000256" key="4">
    <source>
        <dbReference type="ARBA" id="ARBA00022618"/>
    </source>
</evidence>
<keyword evidence="7" id="KW-0159">Chromosome partition</keyword>
<proteinExistence type="inferred from homology"/>
<gene>
    <name evidence="18" type="ORF">E6K74_10865</name>
</gene>
<dbReference type="InterPro" id="IPR036390">
    <property type="entry name" value="WH_DNA-bd_sf"/>
</dbReference>
<evidence type="ECO:0000256" key="3">
    <source>
        <dbReference type="ARBA" id="ARBA00022475"/>
    </source>
</evidence>
<dbReference type="Gene3D" id="1.10.10.10">
    <property type="entry name" value="Winged helix-like DNA-binding domain superfamily/Winged helix DNA-binding domain"/>
    <property type="match status" value="1"/>
</dbReference>
<evidence type="ECO:0000256" key="8">
    <source>
        <dbReference type="ARBA" id="ARBA00022840"/>
    </source>
</evidence>